<dbReference type="Gene3D" id="2.60.120.200">
    <property type="match status" value="2"/>
</dbReference>
<feature type="transmembrane region" description="Helical" evidence="8">
    <location>
        <begin position="3091"/>
        <end position="3107"/>
    </location>
</feature>
<keyword evidence="3" id="KW-1003">Cell membrane</keyword>
<dbReference type="Pfam" id="PF00753">
    <property type="entry name" value="Lactamase_B"/>
    <property type="match status" value="1"/>
</dbReference>
<feature type="transmembrane region" description="Helical" evidence="8">
    <location>
        <begin position="459"/>
        <end position="481"/>
    </location>
</feature>
<dbReference type="Gene3D" id="1.10.510.10">
    <property type="entry name" value="Transferase(Phosphotransferase) domain 1"/>
    <property type="match status" value="1"/>
</dbReference>
<feature type="transmembrane region" description="Helical" evidence="8">
    <location>
        <begin position="2221"/>
        <end position="2239"/>
    </location>
</feature>
<feature type="transmembrane region" description="Helical" evidence="8">
    <location>
        <begin position="3261"/>
        <end position="3280"/>
    </location>
</feature>
<dbReference type="SUPFAM" id="SSF48452">
    <property type="entry name" value="TPR-like"/>
    <property type="match status" value="1"/>
</dbReference>
<sequence length="6643" mass="715464">MITLILDGRYEVFVLLVIALVVSLSFHEFGHAIVAKWQGDDTAERAGRLTLNPIAHLDPVGFLMVVFIGIGYAKPVPTDPRNFKSAISDLYVAAAGPLMNLLTALISWNIFLLLIKAGWQNPGGELFFTLLAQINLLLMLFNLIPLGPLDGHYILPHFLPKNLAYQYRVMNMRYGTAIFLGLIVASFMGLPLLVYLQKASLFMLNLITLVPINNYLFATSTWFMAWGMQSVVFAWLVTIVLREPAELVGWAQTALLLPGMLFILLAGVIADRVGPDRQALFAQLAGAVVPWILIAAIYAGWLSFPVMLVYAVLMGLVQAFVTPARDGLLNHVSGNKVQHTVLLTSLFQFGFQIVGYGIAAFSDLLGASVVLAMQSLCLLAGVVAYWQIRQSGIVETQPRTTDSVLQSVLQGARTVAGSPVMRTVVIQNVAMAMFFMGCFIVCFPLAVREVFNGSSTSLGLLNGLNSAGLALTILVMLRIGYVKRAGRALLVAQGLGSMVLILSGSVQSFTVFIVLVFCWGLCGGAAMPMSRTMMQELAPPSQRARVMSFYAFSFMGAGPIGTLFAGYLSELVGPQMAIQISGALMLTVVVLVGLTSPLWRENFEQGLMVTSVKVLTTHADPVTGVLQGVDDVLARTGIAAADVQLVLHGTTLATNALIERRGAKTALLTTAGHRDVLAMAFENRFEQYDVNIDRPAPLVPRHWRVGVAERVAADGQTLLALDESGLMSEVHALVEQGVESLAVGFLHSYRQPAHELRVAQLVKQSFPQLWVSLSCEVCPEIREYERMSTTTANAYVKPLMAGYLERLRAVLVERGFNCKVLLMTSGGGLTTLDAATRFPIRLVESGPAGGAMLAASVAKSHEESSVVSFDMGGTTAKLCLIEKGVPQHSRAFEVDRSYRFKKGSGLPVRIPVVEMVEIGAGGGSIASLDSLKRIHVGPQSAGSEPGPSCYGRGGTLPTVTDADLLLGRLLPENFAGGRVNLSVEAATEALEHHIAQPLSLDVLSAALGISEIVDENMAAATRAHAAEWGKRVQGTCLVAFGGAAPLHAARLAQKLKIPRVLIPPGAGVGSAIGFLLAPVRYELVRSAYALLAELDQAEVTGLFKQMRAEAAEVLDDAGATGEREERREGYMRYVGQGYEIAVDVSDLQALSVDDIRSRFERTYEHLYGRTIPDLAIEVLSWTLSLSSEPMTKTLQAADAQAMEQAVSDQVQWWSGDSAFTAKVLPRAELQVGQSYAGPLVIAETQTTTIVPASARVSVCAEQAQVLMRTAFSTVVREAGDLSAGVFNPAGDMLAQAVTGTPGHVNSMAAAVAKFLDKFPLATLQPGDVLLTNDPWDGTGHLNDFTVVTPVFSAQGCVALFASTSHIADVGGRGFGPDANDVFEEGLRIPISHLFRAGIRNDVLMDILLANVRDPLVAQGDLYSLTACNDAGAAALLDMMQDLSLPDLDELGATIIQRSDDAMREQIARLPQGRYAYAMTVDGYDEPVEIKAEMHIDGRQITVDFAGSSGASPRGINVPLAYTQAYASFGVRCLVGNEIPNNAGSLAAIHVRAPQDTLLNARSPRAVSARHSIGQMLPDVVLGCLAQVLPESVPAEGASCIWNPVFMHALGAADDQQFVINPIFNGGTGARPHKDGLSTTAFPSGVRTTSTEVNEVTSPLLFWCKEYTPGSGGEGRFRGGLGQTIRVSHRYAQPFVISKMFDRIVHPARGRARGLDGGPGAVTVEHADGTSQSLAGKGREQVPAQATLVLKTPGGGGFGPVEKRTRQAEQADQQDKWLCQGPESDFPCKLSVLLRRLNVFFLVLASLLTSSAVVAVTPLDRSDLQSACEAYEDDPASPSGLHCVLYIQGFLDGAVATDERVTMNIADELDRSETLTERAIRTRLGDRVRVSGPTIYAEYCVGDPVPVQELISHVLEQLSDPDETTPALARDVVYALHLSYRLIPFWGWLAIELVKSNLEVARIVLSPKMPITPTVVQLTAQTKNPVLQAILGNSITLTPGTVTLDDHEGELLVHCLTRQGADALLEGDMNRRVSTSTDMQLGLDILSWGLLAGGGLFVLIGGIGIMRLPDLYTRMHAASLTDTMGTVMILLGIMLQAGLSLAAVKLAAIAVFLLLTGPTATYALANAAMLSGHAAVTVLFGIFLLTLLVISAIGIVRAENLFTAVMLTGIFSLLMASNFFVLDAADVALTEAAVGAGVSTVLLLGALALIPPNENRPKGVRWLALSVVTLTALTVGYATFEKPRLGDPEAPVHQHVAPWYLEQTPVLIDIPNVVTAVLGSYRGYDTLGEVIVVLTAGIGVLFLLGLPGAFGDRKPEDVAGGRTYLSHHLVPQVVGQLLIPFIILFALYVQFHGEYGPGGGFQAGAIFAAALILFALIQGEREALVLIPPRVLVVLMATGALLYGSVGLVTMLLGQQWGIILIELGVGISAAVFLLYITMDKVDGGTVLILTAIVVGISTIALGLAVVVRIYEAYGTIEDDEIQQAIVVPMLSAPMIMLLRGGSLAWATATAASVMAFCIAVALTLGVRDLGVLTYAMGGWPAPFGIELRIDALNALLLLVTTGASSVALLSGRVSLARDLPEGQQPLFYAAWMIALTGLSGIAVTGDAFNVFVFMEISSLAGYILVAAGPDRRALTATIKYLVMGTIGATFYLIGVGLVYMMTGTLNFADMEGRLVEVGDQTPILVAAGFITVGLALKAAVFPLHVWLPNAYHHAPHMVTAFMAACTTKVALYVLLRFDFVVFQGNLTGHMTQYAGFLAPLAILGILVGSAVAVVEGHLKRLLAYSSVAQIGYILLGASFGDVQGLTAAFTHMFNHALAKGGLFLVLAAFALQTSGLRMTDIAGLARRMPLTSAALLILGASLVGIPGTAGFVSKWLLLSAAFQQGPLGIAAVAVVVLSSLAGVVYVWKIVEQLYFGEPPETSAATASNAGAIPFKSEAPAMLLLGIWVVALANIYFGLFPGFTVSLSESAAMGAILISMTGRWPNLRETITLVTAVSVALVVASLVPEVMDGGRPALMVAELFDGLQIAFTVEPLGMLFGALAATLWIVNSIYSIGYMRGNNEKKQTRFYVCFAIAIAAALGVAFAGNLLTLFLCYEILTLSTYPLVSHKGDKATVASARVYLGILLGTSIGLLLPAIIWTYLVAGTLTFAPEGILAGHISGPAVGLLLALFVFGVGKAAVMPVHKWLPAAMVAPTPVSALLHAVAVVKAGVFTITKVIIYVFGVDNLFSEPSSGWLMYAAAFTILAASVVALRQTNLKRMLAYSTIGQLSYVIMAAALLKPLSEIGAAVHIVAHAFGKITLFFAAGAIYTAAKKTELSQLSGIGARMPWTMAAFTIGALSMIGVPPTGGFVSKWFILAGAFESDNYVAIFTIIASTALNAAYFLPIIFAAWFGREAEGGKDHGEAPWPMVLALSLTALATLGFFFFNQPVLDDHWLVRPATIRKLWIVFSIVLALTVISQFFIKIKGYFGIDGWFGFGAVYGLLACVLMVVTITMIDMVIPPAFVLLAGALLIGITRGWLRTAVLLLAPLATLWAVWQVPDGVAVTSYFLGYDIEPVEGSALRRLFATIFSVMAFVGGLFAFRQARWYELAAAYAYAAGAVGVCFAGDLITLFLYWELMAIFSTVVVWVGGTPQARAAGIRYAIMHLLGGVILKVGIEGIVVHTGSVDIQPMLATNFDTWMVLIGILINVAAPPVSAWLADAYPASSPTGSVFLSAFTTKSAVLALILLFPGESVLIWIGLYMVFYGIIYALLENDARRILAYSVVNQVGFMVVAVGIGTEMALNGAAAHAFAHIIYKALLFMSAGVVLYRTGFSRCTDLGGLFRTMPFTTLCGIIGALAISSFPLTSGFTTKTLISVAAEQQGLVVVYMLLAAASAGVFLHAGIKFPWFVFFQKDSGLRPKDAPWNMALAMGIFAFLCIFLGVYPEPLWALLPYPMEYEAYTPGKVLFYLQLLLFSGLAFFLLLPWMQRTLTISLDTDWLWRVLGRRIALAVIAAVAATGAGLGRYNRTLDCGAADNLRGTIAAMQRSIADWGGNIAAFIVVLVANTLANAVPLGGQTTGEISDKYPSLFTPAGYVFSIWGLIYLTLLFFIVWQALPAQRDSVLLKTLRVPFQVSCLCNAGWIFAWHYDQLFLSFAIMLGLLWMLVTVYTRLNLDRAAHNLGERVFLYLPFSLYTAWISVAVIANASAIQITYGWNETVFSPVVWTVLKLAAAGTVAVGVLFRFRDPAWMLVLAWASRALDVACGEGRHALWLAEQGWQVTAVDFSAVGLAKARQIAEQRGQNVRWLQHDVTQRMDDLGLFDLVAVVFLHTDPSSRNIWFAHVRNCVAPGGMLVYIGHDPRNIDSGSGGPDRPEVLPDASEVITMTLKARNELNLAYTASSAESLQPFEAALTSYLGARPDVMAILDGLQSADPDMFMARVFRGYLLKLAGHPQFSGALTDLVKQLEDQVRAQALTSREQTHLQVLKFWIEDQSAAALSLLEQLLLEHPLDMLALRIAHYLHFYDGSGAAMSASTGRVLGAWPQNHPHYPFLQGMHAFGLEESGDYEQALALGQDAVQANSQDIWATHAVAHVYEMLGEHEQGFNWLTQTEPGWKDTNNFRYHVIWHQALFCLGLGEHDQALSIYDNQLADSVADDFYLDICNNAALLWRLEFLGVDVGERWQPLVDTCARHCNDRELLFANLHYLIPLAVTCAPALEPALENLSDWAQGSTDQAVLCREVGVALAQAVAQAPQQPDAALEPLLAVKDETYRIGGSKAQRDLFRLLGRHAAVQPPKSYSHVFLEDTDRPLAEKINPNLRYAMFSTIATGGKSLIKSCKDLHLSRVVCYKTLRPEFAKDEIEQRRLLREARVSAMLQHPNTVPTYELGRDRAGNYYFTMKLVHGYTLREILDFRERYDLTQLVDVIVQICHALEYAHTHGVVHRDIKPENILVGPYGEVLLLDWGLAKVWNADGSTNTEATQIDLDPAANPSLTSRGALQGTASYMSPEQIQRDPNIDARTDVYSIGAVLYEILCGSTTSGLDQVDKIVNATLYDEPPKPSTVSDIHVPSLLEYACMQCLQKNPDNRLASIAELLRLLQEDWQTDLVEQLSDDLWVLRGFGGNTAVLKTRAGTVVVDTMTFGIQGDHIRETARELTGMPTVMVINTHYHLDHTHGNPAFEPGTRVLSTERTLKYLLTVDADFWQGGAAELMPNETFSDRQTLFVGDKKIDLVHPGPGHTDGDLVVIFVDEGVAHLGDLFFNGHYPNIDLEAGGTVQSWPETLDKVLALNFDRAIPGHGATTDRNGIRDFQRFLQQLGDIGKQAAAENWTLDQVRSTQALTEDAGYEPIEFIVSLGLDRGFVLQRAWEETTGQFVRSIAICSSFVHSIRFEHPCTAQDAAKGIVAFMAGVGQVICVYAHYAGIVVHFVKNDDTTLGQWTILGIVVWSHTFFYPPGSAGVFMKVGPLCHGFLHALRRQLRQTTVGRLIDDGRSIQAIQEEFTVADIYIKCVVSTDAACSTGKLRYVNFCAAFRGCFPVRVAFLIVFGQIVSPVLCCRFCFFFGDKGAVSEFFGALQRGERCDVVSSEYLQFELGLARLWLVAVCLLAGPHLYADLVAEYRLDAQQWNGTPGEVIDSSGNGFAGRARNTSPVTGLLCNAADLSDGGTADYLDLDHRALDGLRDFTLMLWYRSTNSDRSLLLSAANAREEKELYWMTRRGDRFEPQLFDDSDGRIDIEDIDDGAWHHLAWTRIGSRNCFYVDGQQQDCNQLPQGALNVDFTGFIVGQEQDDIGYDFRNNRGVEGLVDELYVFDEGLSGEAIESIRANNVAGNSWNGAPRRCARVEPRAAYFFDEPSWSGVADEVRDSSGNGYDGIAINSTTTQGLLCRAADLSATDTSDYLSLDFQALNGVRDFSIGFWARTSNSANKAFVSGARSGQANELIFWFSSATRFRPHIENNNRDVVVPNVWDNTWHHWMWVRNGASNCIYLDGTLRGCVNLITNSIDLDPRGLVIGQEQDSVGGRFVASQSVRGEMDELLIFDQALTASQVADIVVNNRDGLSWDGSVRSCPTVGANILQVVHDGNGIYCSSERIGVRAINASGDVVSGYATTVTLDTGSGRGNWALATGAGTLVDAVADDGLATYSFSPADSGEAWFALSYPDGPAVLDIDVFESADPNVRDTDAEGTLIFSPTGFTVTANPLSNPPVSPVSDPLLRQTAGTDFDIHLTAFGTTEDDPVCGVIEDYEGVQAVQIWQDLVDPLAGSVRALVNASPVGVNAASPVVQNILFSAGQAVVSAKYKDVGRLRLNFQAGSLTGATDSFVSPPADLSIRRIESSAGIPNPRADSLAGAGFVAAGEPFRITVAALDAESDPTPNYGNELASEGIRVSAVDLLLPAGGRLGPADDGVLNNGDSFSPAAPLGYFLNSDIAFDEVGSITLQAEVGDGSYMDTGNVVGGLAGPVGRFYPHHFELLNATVDTQCSGFAYMSAPSVSLTAEIYARNQSGFTVENYDAVLFSNGLAPVGFVAEFQDNGIDLGSRLTIATAQWQSGRYNVLDTGAAFERLGVADGPYELMAVGVSVNDTTDTRQLMGLDMNAQASGFCALGATCNAQRIGTLSAYFGRMVILPSQGPEDQDLDIRLQTQAFQNGAFTAWVKQLCWGRLAQRLW</sequence>
<dbReference type="InterPro" id="IPR044537">
    <property type="entry name" value="Rip2-like"/>
</dbReference>
<dbReference type="EMBL" id="CAJNJA010006808">
    <property type="protein sequence ID" value="CAE7215780.1"/>
    <property type="molecule type" value="Genomic_DNA"/>
</dbReference>
<dbReference type="PANTHER" id="PTHR42703:SF1">
    <property type="entry name" value="NA(+)_H(+) ANTIPORTER SUBUNIT D1"/>
    <property type="match status" value="1"/>
</dbReference>
<feature type="transmembrane region" description="Helical" evidence="8">
    <location>
        <begin position="3595"/>
        <end position="3617"/>
    </location>
</feature>
<feature type="transmembrane region" description="Helical" evidence="8">
    <location>
        <begin position="54"/>
        <end position="73"/>
    </location>
</feature>
<dbReference type="InterPro" id="IPR008915">
    <property type="entry name" value="Peptidase_M50"/>
</dbReference>
<dbReference type="Pfam" id="PF01899">
    <property type="entry name" value="MNHE"/>
    <property type="match status" value="1"/>
</dbReference>
<evidence type="ECO:0000256" key="3">
    <source>
        <dbReference type="ARBA" id="ARBA00022475"/>
    </source>
</evidence>
<feature type="transmembrane region" description="Helical" evidence="8">
    <location>
        <begin position="3236"/>
        <end position="3254"/>
    </location>
</feature>
<dbReference type="InterPro" id="IPR050586">
    <property type="entry name" value="CPA3_Na-H_Antiporter_D"/>
</dbReference>
<dbReference type="InterPro" id="IPR001750">
    <property type="entry name" value="ND/Mrp_TM"/>
</dbReference>
<feature type="transmembrane region" description="Helical" evidence="8">
    <location>
        <begin position="247"/>
        <end position="268"/>
    </location>
</feature>
<dbReference type="InterPro" id="IPR008271">
    <property type="entry name" value="Ser/Thr_kinase_AS"/>
</dbReference>
<keyword evidence="11" id="KW-1185">Reference proteome</keyword>
<dbReference type="Pfam" id="PF05378">
    <property type="entry name" value="Hydant_A_N"/>
    <property type="match status" value="1"/>
</dbReference>
<feature type="transmembrane region" description="Helical" evidence="8">
    <location>
        <begin position="3330"/>
        <end position="3347"/>
    </location>
</feature>
<dbReference type="PRINTS" id="PR01434">
    <property type="entry name" value="NADHDHGNASE5"/>
</dbReference>
<dbReference type="SMART" id="SM00220">
    <property type="entry name" value="S_TKc"/>
    <property type="match status" value="1"/>
</dbReference>
<feature type="transmembrane region" description="Helical" evidence="8">
    <location>
        <begin position="3761"/>
        <end position="3780"/>
    </location>
</feature>
<feature type="transmembrane region" description="Helical" evidence="8">
    <location>
        <begin position="2755"/>
        <end position="2774"/>
    </location>
</feature>
<dbReference type="SUPFAM" id="SSF53335">
    <property type="entry name" value="S-adenosyl-L-methionine-dependent methyltransferases"/>
    <property type="match status" value="1"/>
</dbReference>
<feature type="transmembrane region" description="Helical" evidence="8">
    <location>
        <begin position="216"/>
        <end position="241"/>
    </location>
</feature>
<dbReference type="InterPro" id="IPR003692">
    <property type="entry name" value="Hydantoinase_B"/>
</dbReference>
<dbReference type="SUPFAM" id="SSF56112">
    <property type="entry name" value="Protein kinase-like (PK-like)"/>
    <property type="match status" value="1"/>
</dbReference>
<feature type="transmembrane region" description="Helical" evidence="8">
    <location>
        <begin position="3367"/>
        <end position="3394"/>
    </location>
</feature>
<feature type="transmembrane region" description="Helical" evidence="8">
    <location>
        <begin position="365"/>
        <end position="386"/>
    </location>
</feature>
<feature type="transmembrane region" description="Helical" evidence="8">
    <location>
        <begin position="4133"/>
        <end position="4156"/>
    </location>
</feature>
<dbReference type="InterPro" id="IPR001279">
    <property type="entry name" value="Metallo-B-lactamas"/>
</dbReference>
<dbReference type="SMART" id="SM00849">
    <property type="entry name" value="Lactamase_B"/>
    <property type="match status" value="1"/>
</dbReference>
<feature type="transmembrane region" description="Helical" evidence="8">
    <location>
        <begin position="3286"/>
        <end position="3310"/>
    </location>
</feature>
<feature type="transmembrane region" description="Helical" evidence="8">
    <location>
        <begin position="3948"/>
        <end position="3969"/>
    </location>
</feature>
<feature type="region of interest" description="Disordered" evidence="7">
    <location>
        <begin position="1711"/>
        <end position="1739"/>
    </location>
</feature>
<feature type="transmembrane region" description="Helical" evidence="8">
    <location>
        <begin position="3446"/>
        <end position="3464"/>
    </location>
</feature>
<dbReference type="NCBIfam" id="NF009310">
    <property type="entry name" value="PRK12668.1"/>
    <property type="match status" value="1"/>
</dbReference>
<feature type="transmembrane region" description="Helical" evidence="8">
    <location>
        <begin position="3713"/>
        <end position="3731"/>
    </location>
</feature>
<dbReference type="InterPro" id="IPR002821">
    <property type="entry name" value="Hydantoinase_A"/>
</dbReference>
<dbReference type="GO" id="GO:0006508">
    <property type="term" value="P:proteolysis"/>
    <property type="evidence" value="ECO:0007669"/>
    <property type="project" value="InterPro"/>
</dbReference>
<dbReference type="InterPro" id="IPR008040">
    <property type="entry name" value="Hydant_A_N"/>
</dbReference>
<feature type="transmembrane region" description="Helical" evidence="8">
    <location>
        <begin position="3503"/>
        <end position="3521"/>
    </location>
</feature>
<feature type="transmembrane region" description="Helical" evidence="8">
    <location>
        <begin position="4205"/>
        <end position="4224"/>
    </location>
</feature>
<feature type="transmembrane region" description="Helical" evidence="8">
    <location>
        <begin position="4168"/>
        <end position="4193"/>
    </location>
</feature>
<protein>
    <submittedName>
        <fullName evidence="10">HyuA protein</fullName>
    </submittedName>
</protein>
<feature type="transmembrane region" description="Helical" evidence="8">
    <location>
        <begin position="2781"/>
        <end position="2800"/>
    </location>
</feature>
<dbReference type="InterPro" id="IPR046524">
    <property type="entry name" value="DUF6701"/>
</dbReference>
<keyword evidence="5 8" id="KW-1133">Transmembrane helix</keyword>
<dbReference type="GO" id="GO:0005524">
    <property type="term" value="F:ATP binding"/>
    <property type="evidence" value="ECO:0007669"/>
    <property type="project" value="InterPro"/>
</dbReference>
<feature type="transmembrane region" description="Helical" evidence="8">
    <location>
        <begin position="2682"/>
        <end position="2705"/>
    </location>
</feature>
<feature type="transmembrane region" description="Helical" evidence="8">
    <location>
        <begin position="2640"/>
        <end position="2662"/>
    </location>
</feature>
<evidence type="ECO:0000256" key="8">
    <source>
        <dbReference type="SAM" id="Phobius"/>
    </source>
</evidence>
<organism evidence="10 11">
    <name type="scientific">Symbiodinium necroappetens</name>
    <dbReference type="NCBI Taxonomy" id="1628268"/>
    <lineage>
        <taxon>Eukaryota</taxon>
        <taxon>Sar</taxon>
        <taxon>Alveolata</taxon>
        <taxon>Dinophyceae</taxon>
        <taxon>Suessiales</taxon>
        <taxon>Symbiodiniaceae</taxon>
        <taxon>Symbiodinium</taxon>
    </lineage>
</organism>
<dbReference type="InterPro" id="IPR005133">
    <property type="entry name" value="PhaG_MnhG_YufB"/>
</dbReference>
<feature type="transmembrane region" description="Helical" evidence="8">
    <location>
        <begin position="3069"/>
        <end position="3085"/>
    </location>
</feature>
<dbReference type="CDD" id="cd06173">
    <property type="entry name" value="MFS_MefA_like"/>
    <property type="match status" value="1"/>
</dbReference>
<dbReference type="InterPro" id="IPR029063">
    <property type="entry name" value="SAM-dependent_MTases_sf"/>
</dbReference>
<feature type="transmembrane region" description="Helical" evidence="8">
    <location>
        <begin position="2717"/>
        <end position="2735"/>
    </location>
</feature>
<dbReference type="InterPro" id="IPR025383">
    <property type="entry name" value="MrpA_C/MbhD"/>
</dbReference>
<dbReference type="InterPro" id="IPR000719">
    <property type="entry name" value="Prot_kinase_dom"/>
</dbReference>
<proteinExistence type="inferred from homology"/>
<dbReference type="PANTHER" id="PTHR42703">
    <property type="entry name" value="NADH DEHYDROGENASE"/>
    <property type="match status" value="1"/>
</dbReference>
<comment type="subcellular location">
    <subcellularLocation>
        <location evidence="1">Cell membrane</location>
        <topology evidence="1">Multi-pass membrane protein</topology>
    </subcellularLocation>
</comment>
<dbReference type="SUPFAM" id="SSF56281">
    <property type="entry name" value="Metallo-hydrolase/oxidoreductase"/>
    <property type="match status" value="1"/>
</dbReference>
<feature type="transmembrane region" description="Helical" evidence="8">
    <location>
        <begin position="2289"/>
        <end position="2308"/>
    </location>
</feature>
<evidence type="ECO:0000256" key="4">
    <source>
        <dbReference type="ARBA" id="ARBA00022692"/>
    </source>
</evidence>
<dbReference type="NCBIfam" id="TIGR01300">
    <property type="entry name" value="CPA3_mnhG_phaG"/>
    <property type="match status" value="1"/>
</dbReference>
<feature type="transmembrane region" description="Helical" evidence="8">
    <location>
        <begin position="2852"/>
        <end position="2873"/>
    </location>
</feature>
<evidence type="ECO:0000313" key="11">
    <source>
        <dbReference type="Proteomes" id="UP000601435"/>
    </source>
</evidence>
<dbReference type="Gene3D" id="3.30.200.20">
    <property type="entry name" value="Phosphorylase Kinase, domain 1"/>
    <property type="match status" value="1"/>
</dbReference>
<dbReference type="InterPro" id="IPR036866">
    <property type="entry name" value="RibonucZ/Hydroxyglut_hydro"/>
</dbReference>
<feature type="transmembrane region" description="Helical" evidence="8">
    <location>
        <begin position="3681"/>
        <end position="3701"/>
    </location>
</feature>
<evidence type="ECO:0000256" key="5">
    <source>
        <dbReference type="ARBA" id="ARBA00022989"/>
    </source>
</evidence>
<feature type="transmembrane region" description="Helical" evidence="8">
    <location>
        <begin position="3198"/>
        <end position="3224"/>
    </location>
</feature>
<feature type="transmembrane region" description="Helical" evidence="8">
    <location>
        <begin position="2885"/>
        <end position="2907"/>
    </location>
</feature>
<dbReference type="InterPro" id="IPR002758">
    <property type="entry name" value="Cation_antiport_E"/>
</dbReference>
<comment type="similarity">
    <text evidence="2">Belongs to the oxoprolinase family.</text>
</comment>
<dbReference type="Proteomes" id="UP000601435">
    <property type="component" value="Unassembled WGS sequence"/>
</dbReference>
<evidence type="ECO:0000256" key="1">
    <source>
        <dbReference type="ARBA" id="ARBA00004651"/>
    </source>
</evidence>
<feature type="transmembrane region" description="Helical" evidence="8">
    <location>
        <begin position="3792"/>
        <end position="3811"/>
    </location>
</feature>
<comment type="caution">
    <text evidence="10">The sequence shown here is derived from an EMBL/GenBank/DDBJ whole genome shotgun (WGS) entry which is preliminary data.</text>
</comment>
<feature type="transmembrane region" description="Helical" evidence="8">
    <location>
        <begin position="307"/>
        <end position="328"/>
    </location>
</feature>
<reference evidence="10" key="1">
    <citation type="submission" date="2021-02" db="EMBL/GenBank/DDBJ databases">
        <authorList>
            <person name="Dougan E. K."/>
            <person name="Rhodes N."/>
            <person name="Thang M."/>
            <person name="Chan C."/>
        </authorList>
    </citation>
    <scope>NUCLEOTIDE SEQUENCE</scope>
</reference>
<keyword evidence="6 8" id="KW-0472">Membrane</keyword>
<feature type="transmembrane region" description="Helical" evidence="8">
    <location>
        <begin position="280"/>
        <end position="301"/>
    </location>
</feature>
<name>A0A812JU55_9DINO</name>
<dbReference type="Pfam" id="PF01968">
    <property type="entry name" value="Hydantoinase_A"/>
    <property type="match status" value="1"/>
</dbReference>
<feature type="transmembrane region" description="Helical" evidence="8">
    <location>
        <begin position="549"/>
        <end position="568"/>
    </location>
</feature>
<dbReference type="Gene3D" id="3.40.50.150">
    <property type="entry name" value="Vaccinia Virus protein VP39"/>
    <property type="match status" value="1"/>
</dbReference>
<feature type="transmembrane region" description="Helical" evidence="8">
    <location>
        <begin position="2445"/>
        <end position="2469"/>
    </location>
</feature>
<dbReference type="InterPro" id="IPR041698">
    <property type="entry name" value="Methyltransf_25"/>
</dbReference>
<dbReference type="InterPro" id="IPR011990">
    <property type="entry name" value="TPR-like_helical_dom_sf"/>
</dbReference>
<feature type="transmembrane region" description="Helical" evidence="8">
    <location>
        <begin position="3026"/>
        <end position="3049"/>
    </location>
</feature>
<dbReference type="InterPro" id="IPR039428">
    <property type="entry name" value="NUOK/Mnh_C1-like"/>
</dbReference>
<feature type="transmembrane region" description="Helical" evidence="8">
    <location>
        <begin position="3563"/>
        <end position="3583"/>
    </location>
</feature>
<feature type="transmembrane region" description="Helical" evidence="8">
    <location>
        <begin position="3907"/>
        <end position="3926"/>
    </location>
</feature>
<feature type="transmembrane region" description="Helical" evidence="8">
    <location>
        <begin position="3119"/>
        <end position="3143"/>
    </location>
</feature>
<feature type="transmembrane region" description="Helical" evidence="8">
    <location>
        <begin position="340"/>
        <end position="359"/>
    </location>
</feature>
<dbReference type="GO" id="GO:0098662">
    <property type="term" value="P:inorganic cation transmembrane transport"/>
    <property type="evidence" value="ECO:0007669"/>
    <property type="project" value="InterPro"/>
</dbReference>
<feature type="transmembrane region" description="Helical" evidence="8">
    <location>
        <begin position="2044"/>
        <end position="2065"/>
    </location>
</feature>
<dbReference type="Pfam" id="PF13385">
    <property type="entry name" value="Laminin_G_3"/>
    <property type="match status" value="1"/>
</dbReference>
<evidence type="ECO:0000256" key="2">
    <source>
        <dbReference type="ARBA" id="ARBA00010403"/>
    </source>
</evidence>
<feature type="transmembrane region" description="Helical" evidence="8">
    <location>
        <begin position="2360"/>
        <end position="2378"/>
    </location>
</feature>
<dbReference type="GO" id="GO:0008237">
    <property type="term" value="F:metallopeptidase activity"/>
    <property type="evidence" value="ECO:0007669"/>
    <property type="project" value="InterPro"/>
</dbReference>
<feature type="transmembrane region" description="Helical" evidence="8">
    <location>
        <begin position="2086"/>
        <end position="2113"/>
    </location>
</feature>
<dbReference type="PROSITE" id="PS00108">
    <property type="entry name" value="PROTEIN_KINASE_ST"/>
    <property type="match status" value="1"/>
</dbReference>
<dbReference type="Gene3D" id="1.25.40.10">
    <property type="entry name" value="Tetratricopeptide repeat domain"/>
    <property type="match status" value="1"/>
</dbReference>
<feature type="transmembrane region" description="Helical" evidence="8">
    <location>
        <begin position="2812"/>
        <end position="2831"/>
    </location>
</feature>
<feature type="transmembrane region" description="Helical" evidence="8">
    <location>
        <begin position="2328"/>
        <end position="2348"/>
    </location>
</feature>
<dbReference type="NCBIfam" id="NF009161">
    <property type="entry name" value="PRK12507.1"/>
    <property type="match status" value="1"/>
</dbReference>
<dbReference type="Pfam" id="PF20419">
    <property type="entry name" value="DUF6701"/>
    <property type="match status" value="1"/>
</dbReference>
<feature type="transmembrane region" description="Helical" evidence="8">
    <location>
        <begin position="3737"/>
        <end position="3754"/>
    </location>
</feature>
<dbReference type="InterPro" id="IPR011009">
    <property type="entry name" value="Kinase-like_dom_sf"/>
</dbReference>
<dbReference type="GO" id="GO:0005886">
    <property type="term" value="C:plasma membrane"/>
    <property type="evidence" value="ECO:0007669"/>
    <property type="project" value="UniProtKB-SubCell"/>
</dbReference>
<dbReference type="CDD" id="cd05804">
    <property type="entry name" value="StaR_like"/>
    <property type="match status" value="1"/>
</dbReference>
<feature type="transmembrane region" description="Helical" evidence="8">
    <location>
        <begin position="2940"/>
        <end position="2958"/>
    </location>
</feature>
<feature type="transmembrane region" description="Helical" evidence="8">
    <location>
        <begin position="4077"/>
        <end position="4098"/>
    </location>
</feature>
<dbReference type="Pfam" id="PF00354">
    <property type="entry name" value="Pentaxin"/>
    <property type="match status" value="1"/>
</dbReference>
<feature type="transmembrane region" description="Helical" evidence="8">
    <location>
        <begin position="93"/>
        <end position="114"/>
    </location>
</feature>
<feature type="domain" description="Protein kinase" evidence="9">
    <location>
        <begin position="4802"/>
        <end position="5084"/>
    </location>
</feature>
<dbReference type="Pfam" id="PF03334">
    <property type="entry name" value="PhaG_MnhG_YufB"/>
    <property type="match status" value="1"/>
</dbReference>
<feature type="transmembrane region" description="Helical" evidence="8">
    <location>
        <begin position="126"/>
        <end position="144"/>
    </location>
</feature>
<feature type="transmembrane region" description="Helical" evidence="8">
    <location>
        <begin position="2133"/>
        <end position="2155"/>
    </location>
</feature>
<feature type="transmembrane region" description="Helical" evidence="8">
    <location>
        <begin position="488"/>
        <end position="506"/>
    </location>
</feature>
<feature type="transmembrane region" description="Helical" evidence="8">
    <location>
        <begin position="3867"/>
        <end position="3886"/>
    </location>
</feature>
<feature type="transmembrane region" description="Helical" evidence="8">
    <location>
        <begin position="2418"/>
        <end position="2438"/>
    </location>
</feature>
<dbReference type="GO" id="GO:0004672">
    <property type="term" value="F:protein kinase activity"/>
    <property type="evidence" value="ECO:0007669"/>
    <property type="project" value="InterPro"/>
</dbReference>
<feature type="transmembrane region" description="Helical" evidence="8">
    <location>
        <begin position="2160"/>
        <end position="2180"/>
    </location>
</feature>
<dbReference type="Pfam" id="PF00420">
    <property type="entry name" value="Oxidored_q2"/>
    <property type="match status" value="1"/>
</dbReference>
<feature type="transmembrane region" description="Helical" evidence="8">
    <location>
        <begin position="429"/>
        <end position="447"/>
    </location>
</feature>
<dbReference type="GO" id="GO:0008324">
    <property type="term" value="F:monoatomic cation transmembrane transporter activity"/>
    <property type="evidence" value="ECO:0007669"/>
    <property type="project" value="InterPro"/>
</dbReference>
<dbReference type="OrthoDB" id="448513at2759"/>
<dbReference type="CDD" id="cd16282">
    <property type="entry name" value="metallo-hydrolase-like_MBL-fold"/>
    <property type="match status" value="1"/>
</dbReference>
<dbReference type="Pfam" id="PF02538">
    <property type="entry name" value="Hydantoinase_B"/>
    <property type="match status" value="1"/>
</dbReference>
<feature type="transmembrane region" description="Helical" evidence="8">
    <location>
        <begin position="512"/>
        <end position="529"/>
    </location>
</feature>
<gene>
    <name evidence="10" type="primary">hyuA</name>
    <name evidence="10" type="ORF">SNEC2469_LOCUS2470</name>
</gene>
<feature type="transmembrane region" description="Helical" evidence="8">
    <location>
        <begin position="12"/>
        <end position="34"/>
    </location>
</feature>
<evidence type="ECO:0000313" key="10">
    <source>
        <dbReference type="EMBL" id="CAE7215780.1"/>
    </source>
</evidence>
<dbReference type="CDD" id="cd14014">
    <property type="entry name" value="STKc_PknB_like"/>
    <property type="match status" value="1"/>
</dbReference>
<feature type="transmembrane region" description="Helical" evidence="8">
    <location>
        <begin position="580"/>
        <end position="599"/>
    </location>
</feature>
<dbReference type="SUPFAM" id="SSF49899">
    <property type="entry name" value="Concanavalin A-like lectins/glucanases"/>
    <property type="match status" value="2"/>
</dbReference>
<dbReference type="Pfam" id="PF00361">
    <property type="entry name" value="Proton_antipo_M"/>
    <property type="match status" value="3"/>
</dbReference>
<dbReference type="InterPro" id="IPR001759">
    <property type="entry name" value="PTX_dom"/>
</dbReference>
<evidence type="ECO:0000256" key="7">
    <source>
        <dbReference type="SAM" id="MobiDB-lite"/>
    </source>
</evidence>
<feature type="transmembrane region" description="Helical" evidence="8">
    <location>
        <begin position="2390"/>
        <end position="2412"/>
    </location>
</feature>
<dbReference type="CDD" id="cd02440">
    <property type="entry name" value="AdoMet_MTases"/>
    <property type="match status" value="1"/>
</dbReference>
<dbReference type="SMART" id="SM00159">
    <property type="entry name" value="PTX"/>
    <property type="match status" value="1"/>
</dbReference>
<feature type="transmembrane region" description="Helical" evidence="8">
    <location>
        <begin position="2505"/>
        <end position="2526"/>
    </location>
</feature>
<feature type="transmembrane region" description="Helical" evidence="8">
    <location>
        <begin position="2585"/>
        <end position="2604"/>
    </location>
</feature>
<dbReference type="Pfam" id="PF02163">
    <property type="entry name" value="Peptidase_M50"/>
    <property type="match status" value="1"/>
</dbReference>
<feature type="transmembrane region" description="Helical" evidence="8">
    <location>
        <begin position="2551"/>
        <end position="2573"/>
    </location>
</feature>
<accession>A0A812JU55</accession>
<dbReference type="Pfam" id="PF13244">
    <property type="entry name" value="MbhD"/>
    <property type="match status" value="1"/>
</dbReference>
<feature type="transmembrane region" description="Helical" evidence="8">
    <location>
        <begin position="3823"/>
        <end position="3847"/>
    </location>
</feature>
<feature type="transmembrane region" description="Helical" evidence="8">
    <location>
        <begin position="3155"/>
        <end position="3177"/>
    </location>
</feature>
<dbReference type="InterPro" id="IPR033891">
    <property type="entry name" value="TTC38"/>
</dbReference>
<keyword evidence="4 8" id="KW-0812">Transmembrane</keyword>
<dbReference type="NCBIfam" id="NF009159">
    <property type="entry name" value="PRK12504.1"/>
    <property type="match status" value="1"/>
</dbReference>
<dbReference type="Gene3D" id="1.10.287.3510">
    <property type="match status" value="1"/>
</dbReference>
<feature type="transmembrane region" description="Helical" evidence="8">
    <location>
        <begin position="3528"/>
        <end position="3551"/>
    </location>
</feature>
<dbReference type="PROSITE" id="PS50011">
    <property type="entry name" value="PROTEIN_KINASE_DOM"/>
    <property type="match status" value="1"/>
</dbReference>
<dbReference type="GO" id="GO:0015297">
    <property type="term" value="F:antiporter activity"/>
    <property type="evidence" value="ECO:0007669"/>
    <property type="project" value="InterPro"/>
</dbReference>
<feature type="transmembrane region" description="Helical" evidence="8">
    <location>
        <begin position="2186"/>
        <end position="2209"/>
    </location>
</feature>
<feature type="transmembrane region" description="Helical" evidence="8">
    <location>
        <begin position="174"/>
        <end position="196"/>
    </location>
</feature>
<dbReference type="Gene3D" id="1.20.1250.20">
    <property type="entry name" value="MFS general substrate transporter like domains"/>
    <property type="match status" value="1"/>
</dbReference>
<evidence type="ECO:0000259" key="9">
    <source>
        <dbReference type="PROSITE" id="PS50011"/>
    </source>
</evidence>
<dbReference type="Gene3D" id="3.60.15.10">
    <property type="entry name" value="Ribonuclease Z/Hydroxyacylglutathione hydrolase-like"/>
    <property type="match status" value="1"/>
</dbReference>
<dbReference type="SUPFAM" id="SSF103473">
    <property type="entry name" value="MFS general substrate transporter"/>
    <property type="match status" value="1"/>
</dbReference>
<dbReference type="InterPro" id="IPR013320">
    <property type="entry name" value="ConA-like_dom_sf"/>
</dbReference>
<dbReference type="Pfam" id="PF13649">
    <property type="entry name" value="Methyltransf_25"/>
    <property type="match status" value="1"/>
</dbReference>
<dbReference type="Pfam" id="PF00069">
    <property type="entry name" value="Pkinase"/>
    <property type="match status" value="1"/>
</dbReference>
<feature type="transmembrane region" description="Helical" evidence="8">
    <location>
        <begin position="3476"/>
        <end position="3497"/>
    </location>
</feature>
<evidence type="ECO:0000256" key="6">
    <source>
        <dbReference type="ARBA" id="ARBA00023136"/>
    </source>
</evidence>
<dbReference type="CDD" id="cd06158">
    <property type="entry name" value="S2P-M50_like_1"/>
    <property type="match status" value="1"/>
</dbReference>
<dbReference type="InterPro" id="IPR036259">
    <property type="entry name" value="MFS_trans_sf"/>
</dbReference>
<feature type="transmembrane region" description="Helical" evidence="8">
    <location>
        <begin position="3406"/>
        <end position="3426"/>
    </location>
</feature>